<gene>
    <name evidence="8" type="ORF">ABQM86_05360</name>
</gene>
<sequence>MEDSYQVIVVGAGFAGVATAKELGRKGVKVLLIDSNNYHQFQPLLYQVATSQIGVSAIARPLRSVFRRFKSVKVLTAKVESVDAAQRSVTTEDGQTLRAKILVIAVGAVPNFFNTPGAEELAFPLYSVTDATRLGTGLTRLLDQADRNPDGSVDVVVVGGGPTGVETAGAMAENVKYVVSKYFSPELAARCRVHLVDMVPSVLNMFSKKSQSYATDHLKKVGVHLHMGVGVTEVRPDGVILADGSSVPGQIVVWAGGLKAGDLIAGSGLTQGRGGRIDVNTDLTAPDAKGVYVIGDCANITDSTGAKLPQLGSVAQQAGKWAAKNILADLNGGTRTPFRYVDKGYMAMVGRGAAVAELGRKRIQLQGIFAFLSWLLVHLALLSGLQQKIRALFSWLNGYLLHSPAQVVVSGPIEKEPTEQDPPGPEVSQGS</sequence>
<proteinExistence type="inferred from homology"/>
<protein>
    <submittedName>
        <fullName evidence="8">NAD(P)/FAD-dependent oxidoreductase</fullName>
        <ecNumber evidence="8">1.6.5.-</ecNumber>
    </submittedName>
</protein>
<dbReference type="EMBL" id="CP165735">
    <property type="protein sequence ID" value="XDV72594.1"/>
    <property type="molecule type" value="Genomic_DNA"/>
</dbReference>
<name>A0AB39YTK0_9MICC</name>
<dbReference type="Pfam" id="PF07992">
    <property type="entry name" value="Pyr_redox_2"/>
    <property type="match status" value="1"/>
</dbReference>
<evidence type="ECO:0000256" key="2">
    <source>
        <dbReference type="ARBA" id="ARBA00005272"/>
    </source>
</evidence>
<evidence type="ECO:0000313" key="8">
    <source>
        <dbReference type="EMBL" id="XDV72594.1"/>
    </source>
</evidence>
<reference evidence="8" key="1">
    <citation type="submission" date="2024-07" db="EMBL/GenBank/DDBJ databases">
        <authorList>
            <person name="Li J."/>
            <person name="Wei H."/>
            <person name="Ma J."/>
        </authorList>
    </citation>
    <scope>NUCLEOTIDE SEQUENCE</scope>
    <source>
        <strain evidence="8">AMU7</strain>
    </source>
</reference>
<dbReference type="AlphaFoldDB" id="A0AB39YTK0"/>
<dbReference type="PRINTS" id="PR00411">
    <property type="entry name" value="PNDRDTASEI"/>
</dbReference>
<evidence type="ECO:0000256" key="6">
    <source>
        <dbReference type="SAM" id="Phobius"/>
    </source>
</evidence>
<dbReference type="PANTHER" id="PTHR42913:SF3">
    <property type="entry name" value="64 KDA MITOCHONDRIAL NADH DEHYDROGENASE (EUROFUNG)"/>
    <property type="match status" value="1"/>
</dbReference>
<keyword evidence="6" id="KW-1133">Transmembrane helix</keyword>
<dbReference type="GO" id="GO:0019646">
    <property type="term" value="P:aerobic electron transport chain"/>
    <property type="evidence" value="ECO:0007669"/>
    <property type="project" value="TreeGrafter"/>
</dbReference>
<keyword evidence="5 8" id="KW-0560">Oxidoreductase</keyword>
<dbReference type="GO" id="GO:0003955">
    <property type="term" value="F:NAD(P)H dehydrogenase (quinone) activity"/>
    <property type="evidence" value="ECO:0007669"/>
    <property type="project" value="TreeGrafter"/>
</dbReference>
<dbReference type="SUPFAM" id="SSF51905">
    <property type="entry name" value="FAD/NAD(P)-binding domain"/>
    <property type="match status" value="1"/>
</dbReference>
<dbReference type="InterPro" id="IPR036188">
    <property type="entry name" value="FAD/NAD-bd_sf"/>
</dbReference>
<feature type="domain" description="FAD/NAD(P)-binding" evidence="7">
    <location>
        <begin position="5"/>
        <end position="319"/>
    </location>
</feature>
<dbReference type="InterPro" id="IPR023753">
    <property type="entry name" value="FAD/NAD-binding_dom"/>
</dbReference>
<evidence type="ECO:0000259" key="7">
    <source>
        <dbReference type="Pfam" id="PF07992"/>
    </source>
</evidence>
<evidence type="ECO:0000256" key="3">
    <source>
        <dbReference type="ARBA" id="ARBA00022630"/>
    </source>
</evidence>
<keyword evidence="6" id="KW-0472">Membrane</keyword>
<evidence type="ECO:0000256" key="4">
    <source>
        <dbReference type="ARBA" id="ARBA00022827"/>
    </source>
</evidence>
<dbReference type="RefSeq" id="WP_369746098.1">
    <property type="nucleotide sequence ID" value="NZ_CP165735.1"/>
</dbReference>
<dbReference type="PRINTS" id="PR00368">
    <property type="entry name" value="FADPNR"/>
</dbReference>
<dbReference type="Gene3D" id="3.50.50.100">
    <property type="match status" value="1"/>
</dbReference>
<evidence type="ECO:0000256" key="5">
    <source>
        <dbReference type="ARBA" id="ARBA00023002"/>
    </source>
</evidence>
<feature type="transmembrane region" description="Helical" evidence="6">
    <location>
        <begin position="367"/>
        <end position="385"/>
    </location>
</feature>
<keyword evidence="3" id="KW-0285">Flavoprotein</keyword>
<comment type="cofactor">
    <cofactor evidence="1">
        <name>FAD</name>
        <dbReference type="ChEBI" id="CHEBI:57692"/>
    </cofactor>
</comment>
<keyword evidence="4" id="KW-0274">FAD</keyword>
<evidence type="ECO:0000256" key="1">
    <source>
        <dbReference type="ARBA" id="ARBA00001974"/>
    </source>
</evidence>
<dbReference type="EC" id="1.6.5.-" evidence="8"/>
<accession>A0AB39YTK0</accession>
<dbReference type="InterPro" id="IPR051169">
    <property type="entry name" value="NADH-Q_oxidoreductase"/>
</dbReference>
<organism evidence="8">
    <name type="scientific">Paenarthrobacter sp. AMU7</name>
    <dbReference type="NCBI Taxonomy" id="3162492"/>
    <lineage>
        <taxon>Bacteria</taxon>
        <taxon>Bacillati</taxon>
        <taxon>Actinomycetota</taxon>
        <taxon>Actinomycetes</taxon>
        <taxon>Micrococcales</taxon>
        <taxon>Micrococcaceae</taxon>
        <taxon>Paenarthrobacter</taxon>
    </lineage>
</organism>
<keyword evidence="6" id="KW-0812">Transmembrane</keyword>
<comment type="similarity">
    <text evidence="2">Belongs to the NADH dehydrogenase family.</text>
</comment>
<dbReference type="PANTHER" id="PTHR42913">
    <property type="entry name" value="APOPTOSIS-INDUCING FACTOR 1"/>
    <property type="match status" value="1"/>
</dbReference>